<keyword evidence="1" id="KW-0677">Repeat</keyword>
<dbReference type="PROSITE" id="PS51257">
    <property type="entry name" value="PROKAR_LIPOPROTEIN"/>
    <property type="match status" value="1"/>
</dbReference>
<feature type="repeat" description="TPR" evidence="3">
    <location>
        <begin position="125"/>
        <end position="158"/>
    </location>
</feature>
<dbReference type="InterPro" id="IPR050498">
    <property type="entry name" value="Ycf3"/>
</dbReference>
<dbReference type="SMART" id="SM00028">
    <property type="entry name" value="TPR"/>
    <property type="match status" value="4"/>
</dbReference>
<dbReference type="AlphaFoldDB" id="A0A5K7Z219"/>
<dbReference type="Gene3D" id="3.30.70.2390">
    <property type="match status" value="1"/>
</dbReference>
<dbReference type="PROSITE" id="PS50005">
    <property type="entry name" value="TPR"/>
    <property type="match status" value="3"/>
</dbReference>
<evidence type="ECO:0000256" key="2">
    <source>
        <dbReference type="ARBA" id="ARBA00022803"/>
    </source>
</evidence>
<dbReference type="Pfam" id="PF07719">
    <property type="entry name" value="TPR_2"/>
    <property type="match status" value="1"/>
</dbReference>
<feature type="repeat" description="TPR" evidence="3">
    <location>
        <begin position="189"/>
        <end position="222"/>
    </location>
</feature>
<dbReference type="InterPro" id="IPR027381">
    <property type="entry name" value="LytR/CpsA/Psr_C"/>
</dbReference>
<organism evidence="6 7">
    <name type="scientific">Desulfosarcina widdelii</name>
    <dbReference type="NCBI Taxonomy" id="947919"/>
    <lineage>
        <taxon>Bacteria</taxon>
        <taxon>Pseudomonadati</taxon>
        <taxon>Thermodesulfobacteriota</taxon>
        <taxon>Desulfobacteria</taxon>
        <taxon>Desulfobacterales</taxon>
        <taxon>Desulfosarcinaceae</taxon>
        <taxon>Desulfosarcina</taxon>
    </lineage>
</organism>
<dbReference type="PANTHER" id="PTHR44858:SF1">
    <property type="entry name" value="UDP-N-ACETYLGLUCOSAMINE--PEPTIDE N-ACETYLGLUCOSAMINYLTRANSFERASE SPINDLY-RELATED"/>
    <property type="match status" value="1"/>
</dbReference>
<dbReference type="OrthoDB" id="128717at2"/>
<dbReference type="InterPro" id="IPR013105">
    <property type="entry name" value="TPR_2"/>
</dbReference>
<accession>A0A5K7Z219</accession>
<feature type="repeat" description="TPR" evidence="3">
    <location>
        <begin position="57"/>
        <end position="90"/>
    </location>
</feature>
<proteinExistence type="predicted"/>
<dbReference type="PANTHER" id="PTHR44858">
    <property type="entry name" value="TETRATRICOPEPTIDE REPEAT PROTEIN 6"/>
    <property type="match status" value="1"/>
</dbReference>
<name>A0A5K7Z219_9BACT</name>
<gene>
    <name evidence="6" type="ORF">DSCW_23750</name>
</gene>
<evidence type="ECO:0000313" key="7">
    <source>
        <dbReference type="Proteomes" id="UP000427769"/>
    </source>
</evidence>
<evidence type="ECO:0000259" key="5">
    <source>
        <dbReference type="Pfam" id="PF13399"/>
    </source>
</evidence>
<dbReference type="InterPro" id="IPR011990">
    <property type="entry name" value="TPR-like_helical_dom_sf"/>
</dbReference>
<sequence>MKKSIAASVKVSVIICTAAFLFSACTLFQGNEGRNRTAFSQQPSIYHGKISTNSDESRDHYSMGCVFQEKGKHRLAVAEFEAAVQTDPDNAMAYNAKGISLDRMGEYSKAQTAYLAALAIHLDRSDVLNNLGYSYLLQARPELAVDYLTRAVALDQENERYRNNLGVAYARIGDHEAALQTFLAAGDKARAYSNMGRLYYREGDYDRAAQHFSMASALKPSDTDSGNGLIAATSLARIHEEKQEMLDNTEEKRQGLEEDDLTARYDADGFTTIPAGAIEDPEIIEIEPAYMAILNEKTEDRNDQPIYTVSLAEFGSAEGQNAAIRKTMEVERNGIIHESRAPELLGLDGTDIQRQPMRRVKIEVSNGNGLRHMARNVGTYLTGKGFILMYLSNADHFNHVGTSIYYTKENAEEAYRLSQELPGLQTLEEVQDIRNGNAGIRVRIGRDLTNHLSLFEMG</sequence>
<dbReference type="Pfam" id="PF13181">
    <property type="entry name" value="TPR_8"/>
    <property type="match status" value="2"/>
</dbReference>
<dbReference type="Proteomes" id="UP000427769">
    <property type="component" value="Chromosome"/>
</dbReference>
<evidence type="ECO:0000256" key="4">
    <source>
        <dbReference type="SAM" id="SignalP"/>
    </source>
</evidence>
<dbReference type="EMBL" id="AP021875">
    <property type="protein sequence ID" value="BBO74958.1"/>
    <property type="molecule type" value="Genomic_DNA"/>
</dbReference>
<dbReference type="PROSITE" id="PS50293">
    <property type="entry name" value="TPR_REGION"/>
    <property type="match status" value="1"/>
</dbReference>
<evidence type="ECO:0000256" key="1">
    <source>
        <dbReference type="ARBA" id="ARBA00022737"/>
    </source>
</evidence>
<keyword evidence="7" id="KW-1185">Reference proteome</keyword>
<feature type="signal peptide" evidence="4">
    <location>
        <begin position="1"/>
        <end position="18"/>
    </location>
</feature>
<reference evidence="6 7" key="1">
    <citation type="submission" date="2019-11" db="EMBL/GenBank/DDBJ databases">
        <title>Comparative genomics of hydrocarbon-degrading Desulfosarcina strains.</title>
        <authorList>
            <person name="Watanabe M."/>
            <person name="Kojima H."/>
            <person name="Fukui M."/>
        </authorList>
    </citation>
    <scope>NUCLEOTIDE SEQUENCE [LARGE SCALE GENOMIC DNA]</scope>
    <source>
        <strain evidence="6 7">PP31</strain>
    </source>
</reference>
<dbReference type="Gene3D" id="1.25.40.10">
    <property type="entry name" value="Tetratricopeptide repeat domain"/>
    <property type="match status" value="1"/>
</dbReference>
<protein>
    <recommendedName>
        <fullName evidence="5">LytR/CpsA/Psr regulator C-terminal domain-containing protein</fullName>
    </recommendedName>
</protein>
<keyword evidence="4" id="KW-0732">Signal</keyword>
<feature type="chain" id="PRO_5024288473" description="LytR/CpsA/Psr regulator C-terminal domain-containing protein" evidence="4">
    <location>
        <begin position="19"/>
        <end position="458"/>
    </location>
</feature>
<dbReference type="RefSeq" id="WP_155303926.1">
    <property type="nucleotide sequence ID" value="NZ_AP021875.1"/>
</dbReference>
<dbReference type="InterPro" id="IPR019734">
    <property type="entry name" value="TPR_rpt"/>
</dbReference>
<evidence type="ECO:0000256" key="3">
    <source>
        <dbReference type="PROSITE-ProRule" id="PRU00339"/>
    </source>
</evidence>
<keyword evidence="2 3" id="KW-0802">TPR repeat</keyword>
<dbReference type="KEGG" id="dwd:DSCW_23750"/>
<dbReference type="Pfam" id="PF13399">
    <property type="entry name" value="LytR_C"/>
    <property type="match status" value="1"/>
</dbReference>
<dbReference type="SUPFAM" id="SSF48452">
    <property type="entry name" value="TPR-like"/>
    <property type="match status" value="1"/>
</dbReference>
<dbReference type="Pfam" id="PF13432">
    <property type="entry name" value="TPR_16"/>
    <property type="match status" value="1"/>
</dbReference>
<feature type="domain" description="LytR/CpsA/Psr regulator C-terminal" evidence="5">
    <location>
        <begin position="359"/>
        <end position="447"/>
    </location>
</feature>
<evidence type="ECO:0000313" key="6">
    <source>
        <dbReference type="EMBL" id="BBO74958.1"/>
    </source>
</evidence>